<dbReference type="InterPro" id="IPR048336">
    <property type="entry name" value="StiP-like"/>
</dbReference>
<accession>R5XB52</accession>
<evidence type="ECO:0000259" key="1">
    <source>
        <dbReference type="Pfam" id="PF11202"/>
    </source>
</evidence>
<sequence>MICVDKNKVGILKIIQRENNMKEFSTYKKDDVIFLLKDISDMIVEEDNMTREKKIQSGTHYSEMIPIEYQVSDEYLNLYRTKLKENKEKLAFAIGVMSEKILKRHDENVVLVSLARAGTPIGILAKRYIKQRYNLDLPHYTISIIRDRGIDINAIKYIINKHKDSSKIQFIDGWTGKGTIANELKKACDELEGIFNMKFDSSLAVLADPCGYSNVYGIREDFLIPSACLNSTVSGLVSRTVLRDDLIGKDDFHGAKFYKELKYVDESNNYLDTISACFENEYQNIDKTMKNWTEDIITKVGNCDVKNIKQRYDIEDINFIKPGVGETTRVLLRRIPYKILVDDLNNPKLKHILILAKEKNVEVEEFDFKAYSCCGIIKNMKDV</sequence>
<comment type="caution">
    <text evidence="3">The sequence shown here is derived from an EMBL/GenBank/DDBJ whole genome shotgun (WGS) entry which is preliminary data.</text>
</comment>
<feature type="domain" description="PELOTA RNA-binding" evidence="2">
    <location>
        <begin position="301"/>
        <end position="379"/>
    </location>
</feature>
<evidence type="ECO:0000313" key="3">
    <source>
        <dbReference type="EMBL" id="CDA09619.1"/>
    </source>
</evidence>
<dbReference type="Proteomes" id="UP000017980">
    <property type="component" value="Unassembled WGS sequence"/>
</dbReference>
<name>R5XB52_9FIRM</name>
<dbReference type="InterPro" id="IPR011215">
    <property type="entry name" value="StiP_N"/>
</dbReference>
<organism evidence="3 4">
    <name type="scientific">Intestinibacter bartlettii CAG:1329</name>
    <dbReference type="NCBI Taxonomy" id="1263063"/>
    <lineage>
        <taxon>Bacteria</taxon>
        <taxon>Bacillati</taxon>
        <taxon>Bacillota</taxon>
        <taxon>Clostridia</taxon>
        <taxon>Peptostreptococcales</taxon>
        <taxon>Peptostreptococcaceae</taxon>
        <taxon>Intestinibacter</taxon>
    </lineage>
</organism>
<evidence type="ECO:0000259" key="2">
    <source>
        <dbReference type="Pfam" id="PF15608"/>
    </source>
</evidence>
<dbReference type="Pfam" id="PF11202">
    <property type="entry name" value="StiP"/>
    <property type="match status" value="1"/>
</dbReference>
<dbReference type="InterPro" id="IPR028157">
    <property type="entry name" value="PELOTA_dom"/>
</dbReference>
<dbReference type="Pfam" id="PF15608">
    <property type="entry name" value="PELOTA_1"/>
    <property type="match status" value="1"/>
</dbReference>
<evidence type="ECO:0000313" key="4">
    <source>
        <dbReference type="Proteomes" id="UP000017980"/>
    </source>
</evidence>
<feature type="domain" description="Cysteine protease StiP N-terminal" evidence="1">
    <location>
        <begin position="25"/>
        <end position="274"/>
    </location>
</feature>
<dbReference type="AlphaFoldDB" id="R5XB52"/>
<dbReference type="EMBL" id="CBBD010000020">
    <property type="protein sequence ID" value="CDA09619.1"/>
    <property type="molecule type" value="Genomic_DNA"/>
</dbReference>
<gene>
    <name evidence="3" type="ORF">BN488_00711</name>
</gene>
<dbReference type="PIRSF" id="PIRSF020979">
    <property type="entry name" value="UCP020979"/>
    <property type="match status" value="1"/>
</dbReference>
<reference evidence="3" key="1">
    <citation type="submission" date="2012-11" db="EMBL/GenBank/DDBJ databases">
        <title>Dependencies among metagenomic species, viruses, plasmids and units of genetic variation.</title>
        <authorList>
            <person name="Nielsen H.B."/>
            <person name="Almeida M."/>
            <person name="Juncker A.S."/>
            <person name="Rasmussen S."/>
            <person name="Li J."/>
            <person name="Sunagawa S."/>
            <person name="Plichta D."/>
            <person name="Gautier L."/>
            <person name="Le Chatelier E."/>
            <person name="Peletier E."/>
            <person name="Bonde I."/>
            <person name="Nielsen T."/>
            <person name="Manichanh C."/>
            <person name="Arumugam M."/>
            <person name="Batto J."/>
            <person name="Santos M.B.Q.D."/>
            <person name="Blom N."/>
            <person name="Borruel N."/>
            <person name="Burgdorf K.S."/>
            <person name="Boumezbeur F."/>
            <person name="Casellas F."/>
            <person name="Dore J."/>
            <person name="Guarner F."/>
            <person name="Hansen T."/>
            <person name="Hildebrand F."/>
            <person name="Kaas R.S."/>
            <person name="Kennedy S."/>
            <person name="Kristiansen K."/>
            <person name="Kultima J.R."/>
            <person name="Leonard P."/>
            <person name="Levenez F."/>
            <person name="Lund O."/>
            <person name="Moumen B."/>
            <person name="Le Paslier D."/>
            <person name="Pons N."/>
            <person name="Pedersen O."/>
            <person name="Prifti E."/>
            <person name="Qin J."/>
            <person name="Raes J."/>
            <person name="Tap J."/>
            <person name="Tims S."/>
            <person name="Ussery D.W."/>
            <person name="Yamada T."/>
            <person name="MetaHit consortium"/>
            <person name="Renault P."/>
            <person name="Sicheritz-Ponten T."/>
            <person name="Bork P."/>
            <person name="Wang J."/>
            <person name="Brunak S."/>
            <person name="Ehrlich S.D."/>
        </authorList>
    </citation>
    <scope>NUCLEOTIDE SEQUENCE [LARGE SCALE GENOMIC DNA]</scope>
</reference>
<proteinExistence type="predicted"/>
<protein>
    <submittedName>
        <fullName evidence="3">Uncharacterized protein</fullName>
    </submittedName>
</protein>